<evidence type="ECO:0000313" key="2">
    <source>
        <dbReference type="Proteomes" id="UP001241748"/>
    </source>
</evidence>
<protein>
    <recommendedName>
        <fullName evidence="3">DUF3906 family protein</fullName>
    </recommendedName>
</protein>
<reference evidence="1 2" key="1">
    <citation type="submission" date="2024-05" db="EMBL/GenBank/DDBJ databases">
        <authorList>
            <person name="Venkateswaran K."/>
        </authorList>
    </citation>
    <scope>NUCLEOTIDE SEQUENCE [LARGE SCALE GENOMIC DNA]</scope>
    <source>
        <strain evidence="1 2">179-C4-2-HS</strain>
    </source>
</reference>
<evidence type="ECO:0008006" key="3">
    <source>
        <dbReference type="Google" id="ProtNLM"/>
    </source>
</evidence>
<dbReference type="Proteomes" id="UP001241748">
    <property type="component" value="Unassembled WGS sequence"/>
</dbReference>
<organism evidence="1 2">
    <name type="scientific">Neobacillus driksii</name>
    <dbReference type="NCBI Taxonomy" id="3035913"/>
    <lineage>
        <taxon>Bacteria</taxon>
        <taxon>Bacillati</taxon>
        <taxon>Bacillota</taxon>
        <taxon>Bacilli</taxon>
        <taxon>Bacillales</taxon>
        <taxon>Bacillaceae</taxon>
        <taxon>Neobacillus</taxon>
    </lineage>
</organism>
<dbReference type="EMBL" id="JAROBZ020000001">
    <property type="protein sequence ID" value="MFB3168439.1"/>
    <property type="molecule type" value="Genomic_DNA"/>
</dbReference>
<comment type="caution">
    <text evidence="1">The sequence shown here is derived from an EMBL/GenBank/DDBJ whole genome shotgun (WGS) entry which is preliminary data.</text>
</comment>
<proteinExistence type="predicted"/>
<keyword evidence="2" id="KW-1185">Reference proteome</keyword>
<gene>
    <name evidence="1" type="ORF">P5G62_015075</name>
</gene>
<name>A0ABV4YUA9_9BACI</name>
<dbReference type="RefSeq" id="WP_179599117.1">
    <property type="nucleotide sequence ID" value="NZ_JAROBZ020000001.1"/>
</dbReference>
<evidence type="ECO:0000313" key="1">
    <source>
        <dbReference type="EMBL" id="MFB3168439.1"/>
    </source>
</evidence>
<accession>A0ABV4YUA9</accession>
<sequence>MRYQRTFFMINDLVIEVKKPEITLKKVIVAKIKIENEEYRMLRKKFDEDIFHIEKKPDGWYITEKE</sequence>